<sequence>MTMRREPPKGLFRVRYKKPIDVKTIREYQKLKERQLKKQTRCCVKSQHFNTQHDNLQQADSQKQPLKDTTNTPPKQQKLANNSGQEDQLNNQEPSSTQNTDNTNQQGSRSLQCLETLAQKAGIHDITADDCKYDVANTLLNLDRGHEFIKQSVDASMSGTMADINKQQQQQIVDANTQAIQQNQQVQQQQQQQQQQEQQQQLQQLQQQSLVGTQSPLQQVTVNAQGQQCLQTATNMGPPQQQHTTPMHQQQGQQVQIQTQGGQVLATAHTGSTTITTMAPLQQSQQATHPQQVDWSHGRVQVIQQPTQNPMYLQQLYNPQGQLLMPGNIALHPSINPQQIQVITKPFQGNQLAGPHMIAATQGKQVLQGSQAATFPGYATIPTIPTTQNQQTLVFSHVISSQPNILPNHSTQGNPQVTQQKPQEMHKVMGGQKVQMQKVASSTGAVAQTQQQGQCVQVSQAMIGTQPTAQIISPIQPGSQQMQFTNGLPWQFTNGLPQVWATNGIQSQALLAPNPIFIRGTQSDGTPGMFIQQNPQTATIQTQQNQTIATQGTVQQVNKTRPVNENIQPKQTTNRPLNILPSNAAAIRPASSVSTQTIGAQTPASMGNKPGGKIRTKAPQIRSPAPKADAANQTQMKYNLQHHIVGNKMLVMNTSTGMTTTMAPGSPMTPEKVQQLANQQNKSQGQVTNTQQFVTMAQQQAIQQQQQQQALQQYQLQQGQQSQQIQSKPMMIQTIQGIPQQQLQITNDRPIMPVVSMSTQSNAQQVQQQIQGTIQQNIPLQQNQSVTQQTMQVNMQQLHSQQITQMPSPGTILTNPIQASTPPTVAPQLGSQSNQSVQQLQQIAVTSVQQQQQQQAQSLQTQLQQVSLPSVVPSITIKDELTTAQQELIPSASPQTQLAALTPTTISDTETISLDASSSQSEIKEISTGSQDTKPIANITDSSQSVTIPGTLPSQIPNPSEIGLPMVVTAEEVKERCPPKAMVKPQVLTHVIEDFVIQESSEPFPVTRSGMISDLKSTTHPTDKELDEPPRKKQALSPNSFASKGDLAKCETCGVLDHKSKFKRKRFCSILCSKSNKSKDDNKKWDKEGMEIGETKAESSNPATEDDSPKIDPIKWSVQEVFEFIKNLPGCSDYAEDFLIQEIDGQALMLLKEDHLMTAMAMKLGPALKIVAKIDDMRIDKEPKQS</sequence>
<feature type="region of interest" description="Disordered" evidence="9">
    <location>
        <begin position="916"/>
        <end position="937"/>
    </location>
</feature>
<dbReference type="PROSITE" id="PS51024">
    <property type="entry name" value="ZF_FCS"/>
    <property type="match status" value="1"/>
</dbReference>
<feature type="region of interest" description="Disordered" evidence="9">
    <location>
        <begin position="233"/>
        <end position="253"/>
    </location>
</feature>
<feature type="region of interest" description="Disordered" evidence="9">
    <location>
        <begin position="1007"/>
        <end position="1040"/>
    </location>
</feature>
<dbReference type="PROSITE" id="PS50105">
    <property type="entry name" value="SAM_DOMAIN"/>
    <property type="match status" value="1"/>
</dbReference>
<dbReference type="RefSeq" id="XP_030752408.1">
    <property type="nucleotide sequence ID" value="XM_030896548.1"/>
</dbReference>
<dbReference type="InterPro" id="IPR013761">
    <property type="entry name" value="SAM/pointed_sf"/>
</dbReference>
<dbReference type="InParanoid" id="A0A6J2XLK2"/>
<evidence type="ECO:0000256" key="7">
    <source>
        <dbReference type="PROSITE-ProRule" id="PRU00367"/>
    </source>
</evidence>
<comment type="subcellular location">
    <subcellularLocation>
        <location evidence="1">Nucleus</location>
    </subcellularLocation>
</comment>
<dbReference type="AlphaFoldDB" id="A0A6J2XLK2"/>
<proteinExistence type="predicted"/>
<dbReference type="SUPFAM" id="SSF47769">
    <property type="entry name" value="SAM/Pointed domain"/>
    <property type="match status" value="1"/>
</dbReference>
<evidence type="ECO:0000256" key="2">
    <source>
        <dbReference type="ARBA" id="ARBA00022723"/>
    </source>
</evidence>
<dbReference type="GO" id="GO:0005634">
    <property type="term" value="C:nucleus"/>
    <property type="evidence" value="ECO:0007669"/>
    <property type="project" value="UniProtKB-SubCell"/>
</dbReference>
<accession>A0A6J2XLK2</accession>
<evidence type="ECO:0000259" key="11">
    <source>
        <dbReference type="PROSITE" id="PS51024"/>
    </source>
</evidence>
<keyword evidence="6" id="KW-0539">Nucleus</keyword>
<dbReference type="SMART" id="SM00454">
    <property type="entry name" value="SAM"/>
    <property type="match status" value="1"/>
</dbReference>
<dbReference type="InterPro" id="IPR012313">
    <property type="entry name" value="Znf_FCS"/>
</dbReference>
<keyword evidence="2" id="KW-0479">Metal-binding</keyword>
<dbReference type="GO" id="GO:0003677">
    <property type="term" value="F:DNA binding"/>
    <property type="evidence" value="ECO:0007669"/>
    <property type="project" value="UniProtKB-KW"/>
</dbReference>
<evidence type="ECO:0000259" key="10">
    <source>
        <dbReference type="PROSITE" id="PS50105"/>
    </source>
</evidence>
<keyword evidence="3 7" id="KW-0863">Zinc-finger</keyword>
<dbReference type="CDD" id="cd09577">
    <property type="entry name" value="SAM_Ph1_2_3"/>
    <property type="match status" value="1"/>
</dbReference>
<gene>
    <name evidence="13" type="primary">LOC115879647</name>
</gene>
<dbReference type="Proteomes" id="UP000504635">
    <property type="component" value="Unplaced"/>
</dbReference>
<keyword evidence="4" id="KW-0862">Zinc</keyword>
<evidence type="ECO:0000313" key="13">
    <source>
        <dbReference type="RefSeq" id="XP_030752408.1"/>
    </source>
</evidence>
<reference evidence="13" key="1">
    <citation type="submission" date="2025-08" db="UniProtKB">
        <authorList>
            <consortium name="RefSeq"/>
        </authorList>
    </citation>
    <scope>IDENTIFICATION</scope>
    <source>
        <tissue evidence="13">Gonads</tissue>
    </source>
</reference>
<feature type="domain" description="FCS-type" evidence="11">
    <location>
        <begin position="1041"/>
        <end position="1074"/>
    </location>
</feature>
<dbReference type="Gene3D" id="3.30.60.160">
    <property type="match status" value="1"/>
</dbReference>
<evidence type="ECO:0000256" key="1">
    <source>
        <dbReference type="ARBA" id="ARBA00004123"/>
    </source>
</evidence>
<evidence type="ECO:0000256" key="4">
    <source>
        <dbReference type="ARBA" id="ARBA00022833"/>
    </source>
</evidence>
<dbReference type="FunCoup" id="A0A6J2XLK2">
    <property type="interactions" value="86"/>
</dbReference>
<feature type="coiled-coil region" evidence="8">
    <location>
        <begin position="165"/>
        <end position="208"/>
    </location>
</feature>
<feature type="compositionally biased region" description="Low complexity" evidence="9">
    <location>
        <begin position="236"/>
        <end position="253"/>
    </location>
</feature>
<evidence type="ECO:0000256" key="3">
    <source>
        <dbReference type="ARBA" id="ARBA00022771"/>
    </source>
</evidence>
<name>A0A6J2XLK2_SITOR</name>
<feature type="compositionally biased region" description="Basic and acidic residues" evidence="9">
    <location>
        <begin position="1021"/>
        <end position="1031"/>
    </location>
</feature>
<evidence type="ECO:0000256" key="6">
    <source>
        <dbReference type="ARBA" id="ARBA00023242"/>
    </source>
</evidence>
<evidence type="ECO:0000256" key="8">
    <source>
        <dbReference type="SAM" id="Coils"/>
    </source>
</evidence>
<feature type="region of interest" description="Disordered" evidence="9">
    <location>
        <begin position="53"/>
        <end position="108"/>
    </location>
</feature>
<dbReference type="Gene3D" id="1.10.150.50">
    <property type="entry name" value="Transcription Factor, Ets-1"/>
    <property type="match status" value="1"/>
</dbReference>
<keyword evidence="5" id="KW-0238">DNA-binding</keyword>
<dbReference type="InterPro" id="IPR001660">
    <property type="entry name" value="SAM"/>
</dbReference>
<dbReference type="GO" id="GO:0008270">
    <property type="term" value="F:zinc ion binding"/>
    <property type="evidence" value="ECO:0007669"/>
    <property type="project" value="UniProtKB-KW"/>
</dbReference>
<keyword evidence="8" id="KW-0175">Coiled coil</keyword>
<dbReference type="OrthoDB" id="2390104at2759"/>
<evidence type="ECO:0000313" key="12">
    <source>
        <dbReference type="Proteomes" id="UP000504635"/>
    </source>
</evidence>
<feature type="region of interest" description="Disordered" evidence="9">
    <location>
        <begin position="1092"/>
        <end position="1111"/>
    </location>
</feature>
<dbReference type="InterPro" id="IPR038603">
    <property type="entry name" value="Znf_FCS_sf"/>
</dbReference>
<feature type="domain" description="SAM" evidence="10">
    <location>
        <begin position="1116"/>
        <end position="1180"/>
    </location>
</feature>
<dbReference type="GeneID" id="115879647"/>
<protein>
    <submittedName>
        <fullName evidence="13">Polyhomeotic-proximal chromatin protein-like isoform X2</fullName>
    </submittedName>
</protein>
<evidence type="ECO:0000256" key="9">
    <source>
        <dbReference type="SAM" id="MobiDB-lite"/>
    </source>
</evidence>
<dbReference type="Pfam" id="PF00536">
    <property type="entry name" value="SAM_1"/>
    <property type="match status" value="1"/>
</dbReference>
<keyword evidence="12" id="KW-1185">Reference proteome</keyword>
<evidence type="ECO:0000256" key="5">
    <source>
        <dbReference type="ARBA" id="ARBA00023125"/>
    </source>
</evidence>
<organism evidence="12 13">
    <name type="scientific">Sitophilus oryzae</name>
    <name type="common">Rice weevil</name>
    <name type="synonym">Curculio oryzae</name>
    <dbReference type="NCBI Taxonomy" id="7048"/>
    <lineage>
        <taxon>Eukaryota</taxon>
        <taxon>Metazoa</taxon>
        <taxon>Ecdysozoa</taxon>
        <taxon>Arthropoda</taxon>
        <taxon>Hexapoda</taxon>
        <taxon>Insecta</taxon>
        <taxon>Pterygota</taxon>
        <taxon>Neoptera</taxon>
        <taxon>Endopterygota</taxon>
        <taxon>Coleoptera</taxon>
        <taxon>Polyphaga</taxon>
        <taxon>Cucujiformia</taxon>
        <taxon>Curculionidae</taxon>
        <taxon>Dryophthorinae</taxon>
        <taxon>Sitophilus</taxon>
    </lineage>
</organism>
<feature type="region of interest" description="Disordered" evidence="9">
    <location>
        <begin position="592"/>
        <end position="625"/>
    </location>
</feature>
<feature type="compositionally biased region" description="Polar residues" evidence="9">
    <location>
        <begin position="592"/>
        <end position="605"/>
    </location>
</feature>